<reference evidence="2 3" key="1">
    <citation type="submission" date="2017-03" db="EMBL/GenBank/DDBJ databases">
        <title>WGS assembly of Porphyra umbilicalis.</title>
        <authorList>
            <person name="Brawley S.H."/>
            <person name="Blouin N.A."/>
            <person name="Ficko-Blean E."/>
            <person name="Wheeler G.L."/>
            <person name="Lohr M."/>
            <person name="Goodson H.V."/>
            <person name="Jenkins J.W."/>
            <person name="Blaby-Haas C.E."/>
            <person name="Helliwell K.E."/>
            <person name="Chan C."/>
            <person name="Marriage T."/>
            <person name="Bhattacharya D."/>
            <person name="Klein A.S."/>
            <person name="Badis Y."/>
            <person name="Brodie J."/>
            <person name="Cao Y."/>
            <person name="Collen J."/>
            <person name="Dittami S.M."/>
            <person name="Gachon C.M."/>
            <person name="Green B.R."/>
            <person name="Karpowicz S."/>
            <person name="Kim J.W."/>
            <person name="Kudahl U."/>
            <person name="Lin S."/>
            <person name="Michel G."/>
            <person name="Mittag M."/>
            <person name="Olson B.J."/>
            <person name="Pangilinan J."/>
            <person name="Peng Y."/>
            <person name="Qiu H."/>
            <person name="Shu S."/>
            <person name="Singer J.T."/>
            <person name="Smith A.G."/>
            <person name="Sprecher B.N."/>
            <person name="Wagner V."/>
            <person name="Wang W."/>
            <person name="Wang Z.-Y."/>
            <person name="Yan J."/>
            <person name="Yarish C."/>
            <person name="Zoeuner-Riek S."/>
            <person name="Zhuang Y."/>
            <person name="Zou Y."/>
            <person name="Lindquist E.A."/>
            <person name="Grimwood J."/>
            <person name="Barry K."/>
            <person name="Rokhsar D.S."/>
            <person name="Schmutz J."/>
            <person name="Stiller J.W."/>
            <person name="Grossman A.R."/>
            <person name="Prochnik S.E."/>
        </authorList>
    </citation>
    <scope>NUCLEOTIDE SEQUENCE [LARGE SCALE GENOMIC DNA]</scope>
    <source>
        <strain evidence="2">4086291</strain>
    </source>
</reference>
<gene>
    <name evidence="2" type="ORF">BU14_0021s0018</name>
</gene>
<proteinExistence type="predicted"/>
<keyword evidence="3" id="KW-1185">Reference proteome</keyword>
<accession>A0A1X6PL77</accession>
<dbReference type="Proteomes" id="UP000218209">
    <property type="component" value="Unassembled WGS sequence"/>
</dbReference>
<feature type="region of interest" description="Disordered" evidence="1">
    <location>
        <begin position="16"/>
        <end position="42"/>
    </location>
</feature>
<organism evidence="2 3">
    <name type="scientific">Porphyra umbilicalis</name>
    <name type="common">Purple laver</name>
    <name type="synonym">Red alga</name>
    <dbReference type="NCBI Taxonomy" id="2786"/>
    <lineage>
        <taxon>Eukaryota</taxon>
        <taxon>Rhodophyta</taxon>
        <taxon>Bangiophyceae</taxon>
        <taxon>Bangiales</taxon>
        <taxon>Bangiaceae</taxon>
        <taxon>Porphyra</taxon>
    </lineage>
</organism>
<feature type="compositionally biased region" description="Basic residues" evidence="1">
    <location>
        <begin position="16"/>
        <end position="33"/>
    </location>
</feature>
<protein>
    <submittedName>
        <fullName evidence="2">Uncharacterized protein</fullName>
    </submittedName>
</protein>
<name>A0A1X6PL77_PORUM</name>
<evidence type="ECO:0000313" key="3">
    <source>
        <dbReference type="Proteomes" id="UP000218209"/>
    </source>
</evidence>
<feature type="compositionally biased region" description="Basic residues" evidence="1">
    <location>
        <begin position="91"/>
        <end position="107"/>
    </location>
</feature>
<dbReference type="AlphaFoldDB" id="A0A1X6PL77"/>
<sequence length="116" mass="13061">MCVQHAVRAQVTPTAWRRRPPALKRRTRRRHPVPKPAFIQPSPPMVLPTPPLLAAPPHRVNALVNAFVVVARAVRCCSRLVVAVVVVHQHRRGRRRRGGRGRRRGGPARRWPGLVA</sequence>
<evidence type="ECO:0000313" key="2">
    <source>
        <dbReference type="EMBL" id="OSX81413.1"/>
    </source>
</evidence>
<feature type="region of interest" description="Disordered" evidence="1">
    <location>
        <begin position="91"/>
        <end position="116"/>
    </location>
</feature>
<evidence type="ECO:0000256" key="1">
    <source>
        <dbReference type="SAM" id="MobiDB-lite"/>
    </source>
</evidence>
<dbReference type="EMBL" id="KV918762">
    <property type="protein sequence ID" value="OSX81413.1"/>
    <property type="molecule type" value="Genomic_DNA"/>
</dbReference>